<dbReference type="CDD" id="cd00167">
    <property type="entry name" value="SANT"/>
    <property type="match status" value="1"/>
</dbReference>
<dbReference type="InterPro" id="IPR001005">
    <property type="entry name" value="SANT/Myb"/>
</dbReference>
<reference evidence="3 4" key="1">
    <citation type="submission" date="2023-08" db="EMBL/GenBank/DDBJ databases">
        <title>Black Yeasts Isolated from many extreme environments.</title>
        <authorList>
            <person name="Coleine C."/>
            <person name="Stajich J.E."/>
            <person name="Selbmann L."/>
        </authorList>
    </citation>
    <scope>NUCLEOTIDE SEQUENCE [LARGE SCALE GENOMIC DNA]</scope>
    <source>
        <strain evidence="3 4">CCFEE 5910</strain>
    </source>
</reference>
<dbReference type="SUPFAM" id="SSF46689">
    <property type="entry name" value="Homeodomain-like"/>
    <property type="match status" value="1"/>
</dbReference>
<evidence type="ECO:0000313" key="4">
    <source>
        <dbReference type="Proteomes" id="UP001309876"/>
    </source>
</evidence>
<evidence type="ECO:0000259" key="2">
    <source>
        <dbReference type="PROSITE" id="PS50090"/>
    </source>
</evidence>
<feature type="region of interest" description="Disordered" evidence="1">
    <location>
        <begin position="182"/>
        <end position="219"/>
    </location>
</feature>
<dbReference type="Proteomes" id="UP001309876">
    <property type="component" value="Unassembled WGS sequence"/>
</dbReference>
<organism evidence="3 4">
    <name type="scientific">Lithohypha guttulata</name>
    <dbReference type="NCBI Taxonomy" id="1690604"/>
    <lineage>
        <taxon>Eukaryota</taxon>
        <taxon>Fungi</taxon>
        <taxon>Dikarya</taxon>
        <taxon>Ascomycota</taxon>
        <taxon>Pezizomycotina</taxon>
        <taxon>Eurotiomycetes</taxon>
        <taxon>Chaetothyriomycetidae</taxon>
        <taxon>Chaetothyriales</taxon>
        <taxon>Trichomeriaceae</taxon>
        <taxon>Lithohypha</taxon>
    </lineage>
</organism>
<proteinExistence type="predicted"/>
<evidence type="ECO:0000313" key="3">
    <source>
        <dbReference type="EMBL" id="KAK5084324.1"/>
    </source>
</evidence>
<protein>
    <recommendedName>
        <fullName evidence="2">Myb-like domain-containing protein</fullName>
    </recommendedName>
</protein>
<dbReference type="InterPro" id="IPR009057">
    <property type="entry name" value="Homeodomain-like_sf"/>
</dbReference>
<accession>A0AAN7Y5X4</accession>
<sequence length="258" mass="29794">MGWDTTQQAHYYHLDAQQHQQYNHYQQQVYQAQYNPMPTPISGALPVQSTRISIAPIEASRPDTPVGNNPWTPLMDEILVENHKRMKWEQISEQFFQGKKSGNACRKRFSRVIQERQDPSRWPPEQVQQIRSAYQKDNLRKEMWMLLAERTGCKWEDLEKLCFGLGLKQMLGKTPYGHKKRVSLAASHRSNRSISDDGQDNSYDEGEPTNDSGLGGDLQADHSLLHIPTHSYATRESYHTTMADCGPGPEAYYRNYHN</sequence>
<comment type="caution">
    <text evidence="3">The sequence shown here is derived from an EMBL/GenBank/DDBJ whole genome shotgun (WGS) entry which is preliminary data.</text>
</comment>
<feature type="compositionally biased region" description="Acidic residues" evidence="1">
    <location>
        <begin position="197"/>
        <end position="208"/>
    </location>
</feature>
<gene>
    <name evidence="3" type="ORF">LTR05_005400</name>
</gene>
<evidence type="ECO:0000256" key="1">
    <source>
        <dbReference type="SAM" id="MobiDB-lite"/>
    </source>
</evidence>
<dbReference type="PROSITE" id="PS50090">
    <property type="entry name" value="MYB_LIKE"/>
    <property type="match status" value="1"/>
</dbReference>
<dbReference type="AlphaFoldDB" id="A0AAN7Y5X4"/>
<dbReference type="EMBL" id="JAVRRJ010000005">
    <property type="protein sequence ID" value="KAK5084324.1"/>
    <property type="molecule type" value="Genomic_DNA"/>
</dbReference>
<feature type="domain" description="Myb-like" evidence="2">
    <location>
        <begin position="63"/>
        <end position="113"/>
    </location>
</feature>
<name>A0AAN7Y5X4_9EURO</name>
<keyword evidence="4" id="KW-1185">Reference proteome</keyword>
<dbReference type="Pfam" id="PF13921">
    <property type="entry name" value="Myb_DNA-bind_6"/>
    <property type="match status" value="1"/>
</dbReference>
<dbReference type="Gene3D" id="1.10.10.60">
    <property type="entry name" value="Homeodomain-like"/>
    <property type="match status" value="1"/>
</dbReference>